<protein>
    <recommendedName>
        <fullName evidence="4">Dual-specificity RNA pseudouridine synthase RluF</fullName>
        <ecNumber evidence="3">5.4.99.21</ecNumber>
    </recommendedName>
    <alternativeName>
        <fullName evidence="6">23S rRNA pseudouridine(2604) synthase</fullName>
    </alternativeName>
    <alternativeName>
        <fullName evidence="8">Ribosomal large subunit pseudouridine synthase F</fullName>
    </alternativeName>
    <alternativeName>
        <fullName evidence="7">rRNA pseudouridylate synthase F</fullName>
    </alternativeName>
    <alternativeName>
        <fullName evidence="9">rRNA-uridine isomerase F</fullName>
    </alternativeName>
    <alternativeName>
        <fullName evidence="5">tRNA(Tyr) pseudouridine(35) synthase</fullName>
    </alternativeName>
</protein>
<dbReference type="GO" id="GO:0001522">
    <property type="term" value="P:pseudouridine synthesis"/>
    <property type="evidence" value="ECO:0007669"/>
    <property type="project" value="InterPro"/>
</dbReference>
<evidence type="ECO:0000256" key="2">
    <source>
        <dbReference type="ARBA" id="ARBA00036535"/>
    </source>
</evidence>
<evidence type="ECO:0000256" key="3">
    <source>
        <dbReference type="ARBA" id="ARBA00038922"/>
    </source>
</evidence>
<dbReference type="EC" id="5.4.99.21" evidence="3"/>
<dbReference type="PROSITE" id="PS50889">
    <property type="entry name" value="S4"/>
    <property type="match status" value="1"/>
</dbReference>
<dbReference type="STRING" id="1763535.LPB072_19435"/>
<dbReference type="InterPro" id="IPR036986">
    <property type="entry name" value="S4_RNA-bd_sf"/>
</dbReference>
<dbReference type="PANTHER" id="PTHR47683">
    <property type="entry name" value="PSEUDOURIDINE SYNTHASE FAMILY PROTEIN-RELATED"/>
    <property type="match status" value="1"/>
</dbReference>
<comment type="catalytic activity">
    <reaction evidence="1">
        <text>uridine(35) in tRNA(Tyr) = pseudouridine(35) in tRNA(Tyr)</text>
        <dbReference type="Rhea" id="RHEA:60556"/>
        <dbReference type="Rhea" id="RHEA-COMP:15607"/>
        <dbReference type="Rhea" id="RHEA-COMP:15608"/>
        <dbReference type="ChEBI" id="CHEBI:65314"/>
        <dbReference type="ChEBI" id="CHEBI:65315"/>
    </reaction>
</comment>
<evidence type="ECO:0000256" key="9">
    <source>
        <dbReference type="ARBA" id="ARBA00043147"/>
    </source>
</evidence>
<dbReference type="Pfam" id="PF01479">
    <property type="entry name" value="S4"/>
    <property type="match status" value="1"/>
</dbReference>
<dbReference type="RefSeq" id="WP_066086746.1">
    <property type="nucleotide sequence ID" value="NZ_CP017476.1"/>
</dbReference>
<dbReference type="InterPro" id="IPR002942">
    <property type="entry name" value="S4_RNA-bd"/>
</dbReference>
<evidence type="ECO:0000256" key="10">
    <source>
        <dbReference type="PROSITE-ProRule" id="PRU00182"/>
    </source>
</evidence>
<gene>
    <name evidence="12" type="ORF">LPB072_19435</name>
    <name evidence="13" type="ORF">LPB72_05115</name>
</gene>
<evidence type="ECO:0000256" key="7">
    <source>
        <dbReference type="ARBA" id="ARBA00042843"/>
    </source>
</evidence>
<evidence type="ECO:0000256" key="5">
    <source>
        <dbReference type="ARBA" id="ARBA00041420"/>
    </source>
</evidence>
<feature type="domain" description="RNA-binding S4" evidence="11">
    <location>
        <begin position="10"/>
        <end position="65"/>
    </location>
</feature>
<evidence type="ECO:0000256" key="6">
    <source>
        <dbReference type="ARBA" id="ARBA00041697"/>
    </source>
</evidence>
<dbReference type="InterPro" id="IPR020103">
    <property type="entry name" value="PsdUridine_synth_cat_dom_sf"/>
</dbReference>
<comment type="catalytic activity">
    <reaction evidence="2">
        <text>uridine(2604) in 23S rRNA = pseudouridine(2604) in 23S rRNA</text>
        <dbReference type="Rhea" id="RHEA:38875"/>
        <dbReference type="Rhea" id="RHEA-COMP:10093"/>
        <dbReference type="Rhea" id="RHEA-COMP:10094"/>
        <dbReference type="ChEBI" id="CHEBI:65314"/>
        <dbReference type="ChEBI" id="CHEBI:65315"/>
        <dbReference type="EC" id="5.4.99.21"/>
    </reaction>
</comment>
<dbReference type="AlphaFoldDB" id="A0A167IN92"/>
<evidence type="ECO:0000256" key="8">
    <source>
        <dbReference type="ARBA" id="ARBA00042890"/>
    </source>
</evidence>
<name>A0A167IN92_9BURK</name>
<dbReference type="EMBL" id="LVWD01000004">
    <property type="protein sequence ID" value="OAD43228.1"/>
    <property type="molecule type" value="Genomic_DNA"/>
</dbReference>
<dbReference type="KEGG" id="hyl:LPB072_19435"/>
<dbReference type="InterPro" id="IPR050343">
    <property type="entry name" value="RsuA_PseudoU_synthase"/>
</dbReference>
<dbReference type="SMART" id="SM00363">
    <property type="entry name" value="S4"/>
    <property type="match status" value="1"/>
</dbReference>
<evidence type="ECO:0000256" key="4">
    <source>
        <dbReference type="ARBA" id="ARBA00039989"/>
    </source>
</evidence>
<evidence type="ECO:0000259" key="11">
    <source>
        <dbReference type="SMART" id="SM00363"/>
    </source>
</evidence>
<dbReference type="Gene3D" id="3.10.290.10">
    <property type="entry name" value="RNA-binding S4 domain"/>
    <property type="match status" value="1"/>
</dbReference>
<dbReference type="EMBL" id="CP017476">
    <property type="protein sequence ID" value="AOW14676.1"/>
    <property type="molecule type" value="Genomic_DNA"/>
</dbReference>
<dbReference type="GO" id="GO:0160138">
    <property type="term" value="F:23S rRNA pseudouridine(2604) synthase activity"/>
    <property type="evidence" value="ECO:0007669"/>
    <property type="project" value="UniProtKB-EC"/>
</dbReference>
<dbReference type="Proteomes" id="UP000185657">
    <property type="component" value="Unassembled WGS sequence"/>
</dbReference>
<dbReference type="SUPFAM" id="SSF55174">
    <property type="entry name" value="Alpha-L RNA-binding motif"/>
    <property type="match status" value="1"/>
</dbReference>
<dbReference type="SUPFAM" id="SSF55120">
    <property type="entry name" value="Pseudouridine synthase"/>
    <property type="match status" value="1"/>
</dbReference>
<dbReference type="Proteomes" id="UP000185680">
    <property type="component" value="Chromosome"/>
</dbReference>
<evidence type="ECO:0000313" key="12">
    <source>
        <dbReference type="EMBL" id="AOW14676.1"/>
    </source>
</evidence>
<dbReference type="Gene3D" id="3.30.2350.10">
    <property type="entry name" value="Pseudouridine synthase"/>
    <property type="match status" value="1"/>
</dbReference>
<evidence type="ECO:0000256" key="1">
    <source>
        <dbReference type="ARBA" id="ARBA00036390"/>
    </source>
</evidence>
<dbReference type="GO" id="GO:0003723">
    <property type="term" value="F:RNA binding"/>
    <property type="evidence" value="ECO:0007669"/>
    <property type="project" value="UniProtKB-KW"/>
</dbReference>
<dbReference type="CDD" id="cd00165">
    <property type="entry name" value="S4"/>
    <property type="match status" value="1"/>
</dbReference>
<reference evidence="12 15" key="2">
    <citation type="submission" date="2016-10" db="EMBL/GenBank/DDBJ databases">
        <title>Hydorgenophaga sp. LPB0072 isolated from gastropod.</title>
        <authorList>
            <person name="Kim E."/>
            <person name="Yi H."/>
        </authorList>
    </citation>
    <scope>NUCLEOTIDE SEQUENCE [LARGE SCALE GENOMIC DNA]</scope>
    <source>
        <strain evidence="12 15">LPB0072</strain>
    </source>
</reference>
<keyword evidence="14" id="KW-1185">Reference proteome</keyword>
<evidence type="ECO:0000313" key="15">
    <source>
        <dbReference type="Proteomes" id="UP000185680"/>
    </source>
</evidence>
<reference evidence="13 14" key="1">
    <citation type="submission" date="2016-02" db="EMBL/GenBank/DDBJ databases">
        <title>Draft genome sequence of Hydrogenophaga sp. LPB0072.</title>
        <authorList>
            <person name="Shin S.-K."/>
            <person name="Yi H."/>
        </authorList>
    </citation>
    <scope>NUCLEOTIDE SEQUENCE [LARGE SCALE GENOMIC DNA]</scope>
    <source>
        <strain evidence="13 14">LPB0072</strain>
    </source>
</reference>
<evidence type="ECO:0000313" key="14">
    <source>
        <dbReference type="Proteomes" id="UP000185657"/>
    </source>
</evidence>
<organism evidence="12 15">
    <name type="scientific">Hydrogenophaga crassostreae</name>
    <dbReference type="NCBI Taxonomy" id="1763535"/>
    <lineage>
        <taxon>Bacteria</taxon>
        <taxon>Pseudomonadati</taxon>
        <taxon>Pseudomonadota</taxon>
        <taxon>Betaproteobacteria</taxon>
        <taxon>Burkholderiales</taxon>
        <taxon>Comamonadaceae</taxon>
        <taxon>Hydrogenophaga</taxon>
    </lineage>
</organism>
<dbReference type="GO" id="GO:0006396">
    <property type="term" value="P:RNA processing"/>
    <property type="evidence" value="ECO:0007669"/>
    <property type="project" value="UniProtKB-ARBA"/>
</dbReference>
<sequence length="258" mass="28564">MNQAARPEPQRLAKRLANQLPCSRSDAESYIAGGWVRVDGQVVEEPMARVHDAQVVTLDAKAKLESLESVTLIWHKPSGQAMPDASPAPDAWAAGVFTAANRFKGDRSGIRPLKMHFHKLFPAAPLESRDSGLMVFTQNPGVAHKISDTSSQIEHEWQVRVRGEAGLQDDADRRDAIIKSLQKTVFFDGWAMPNAKASWQSELRLRLAIKGAVTGQVPHLCKRAGVQATGIHRMRLGRIGLTGLPEGEWRYLLGYERF</sequence>
<evidence type="ECO:0000313" key="13">
    <source>
        <dbReference type="EMBL" id="OAD43228.1"/>
    </source>
</evidence>
<accession>A0A167IN92</accession>
<proteinExistence type="predicted"/>
<dbReference type="OrthoDB" id="9807213at2"/>
<dbReference type="PANTHER" id="PTHR47683:SF2">
    <property type="entry name" value="RNA-BINDING S4 DOMAIN-CONTAINING PROTEIN"/>
    <property type="match status" value="1"/>
</dbReference>
<keyword evidence="10" id="KW-0694">RNA-binding</keyword>